<gene>
    <name evidence="2" type="ORF">GRF29_1536g33036</name>
</gene>
<feature type="region of interest" description="Disordered" evidence="1">
    <location>
        <begin position="473"/>
        <end position="538"/>
    </location>
</feature>
<dbReference type="SUPFAM" id="SSF52047">
    <property type="entry name" value="RNI-like"/>
    <property type="match status" value="1"/>
</dbReference>
<proteinExistence type="predicted"/>
<feature type="compositionally biased region" description="Basic and acidic residues" evidence="1">
    <location>
        <begin position="521"/>
        <end position="533"/>
    </location>
</feature>
<dbReference type="PROSITE" id="PS51257">
    <property type="entry name" value="PROKAR_LIPOPROTEIN"/>
    <property type="match status" value="1"/>
</dbReference>
<name>A0AAN6RBW9_9PLEO</name>
<feature type="compositionally biased region" description="Acidic residues" evidence="1">
    <location>
        <begin position="474"/>
        <end position="489"/>
    </location>
</feature>
<dbReference type="EMBL" id="WVTA01000021">
    <property type="protein sequence ID" value="KAK3196933.1"/>
    <property type="molecule type" value="Genomic_DNA"/>
</dbReference>
<organism evidence="2 3">
    <name type="scientific">Pseudopithomyces chartarum</name>
    <dbReference type="NCBI Taxonomy" id="1892770"/>
    <lineage>
        <taxon>Eukaryota</taxon>
        <taxon>Fungi</taxon>
        <taxon>Dikarya</taxon>
        <taxon>Ascomycota</taxon>
        <taxon>Pezizomycotina</taxon>
        <taxon>Dothideomycetes</taxon>
        <taxon>Pleosporomycetidae</taxon>
        <taxon>Pleosporales</taxon>
        <taxon>Massarineae</taxon>
        <taxon>Didymosphaeriaceae</taxon>
        <taxon>Pseudopithomyces</taxon>
    </lineage>
</organism>
<keyword evidence="3" id="KW-1185">Reference proteome</keyword>
<evidence type="ECO:0000313" key="2">
    <source>
        <dbReference type="EMBL" id="KAK3196933.1"/>
    </source>
</evidence>
<dbReference type="Proteomes" id="UP001280581">
    <property type="component" value="Unassembled WGS sequence"/>
</dbReference>
<feature type="compositionally biased region" description="Acidic residues" evidence="1">
    <location>
        <begin position="497"/>
        <end position="520"/>
    </location>
</feature>
<reference evidence="2 3" key="1">
    <citation type="submission" date="2021-02" db="EMBL/GenBank/DDBJ databases">
        <title>Genome assembly of Pseudopithomyces chartarum.</title>
        <authorList>
            <person name="Jauregui R."/>
            <person name="Singh J."/>
            <person name="Voisey C."/>
        </authorList>
    </citation>
    <scope>NUCLEOTIDE SEQUENCE [LARGE SCALE GENOMIC DNA]</scope>
    <source>
        <strain evidence="2 3">AGR01</strain>
    </source>
</reference>
<evidence type="ECO:0000256" key="1">
    <source>
        <dbReference type="SAM" id="MobiDB-lite"/>
    </source>
</evidence>
<protein>
    <submittedName>
        <fullName evidence="2">Uncharacterized protein</fullName>
    </submittedName>
</protein>
<dbReference type="AlphaFoldDB" id="A0AAN6RBW9"/>
<sequence length="650" mass="72954">MSRITDLSVELITRILELSDWAAQLNLALSCRHLAHYTHDTIAHHQKCHALYKATSDIFPNTLFDAVRALVYDPIAISHILALEFWTERSTWDDWKLGVVRLSGGKEGELAHVEESIDTIQNTDLSFEQRELNALQRLMQRELSLSTDQSLYWRHKIEAGDDGALKGLLIALCPNLEAVRLVRYENPEAERSHANDEEEILHRYHQSCLDFVSAAIKAQCEDNAWCPGFKSMSRVAVGIPSRAAPKGMKFQIFSHQILPLFRLPNLQSLYLNGISVTEEEEEELNIADHVFSDSLPPGSSPKLQELVIEDANLGSHGQASPNLLEAMIQASKSLRHIAFQNGDISSFDLDRILPVQESKVRSFLLYGDIVVNGYRSEMFYPDEVWLPPVCTVDVSDIMLCAPWTEGKGGPGNGLDPKVDMVGRWGTSRSQLAEYISDAYGHFFLYDAIVLIGDPTEEEADMIDEALASLLLSDVNDDDDGSDDEDESVEVENHEIDEHMEDDDEEAPAGSVSDEEGDTEEEKASGCDDEEHHTTSTIYLEGIDGTSLQTKRWYRKTIEAGKKAGVAVYTRTTPAPREHRFPFPWPASDKELQTSPFYRHPDLNRYLLKPHDGLVMNGCGNCGWCSACLEVMDAAAWAKIREEEQEFVGKR</sequence>
<accession>A0AAN6RBW9</accession>
<evidence type="ECO:0000313" key="3">
    <source>
        <dbReference type="Proteomes" id="UP001280581"/>
    </source>
</evidence>
<comment type="caution">
    <text evidence="2">The sequence shown here is derived from an EMBL/GenBank/DDBJ whole genome shotgun (WGS) entry which is preliminary data.</text>
</comment>